<dbReference type="Pfam" id="PF13843">
    <property type="entry name" value="DDE_Tnp_1_7"/>
    <property type="match status" value="2"/>
</dbReference>
<protein>
    <recommendedName>
        <fullName evidence="1">PiggyBac transposable element-derived protein domain-containing protein</fullName>
    </recommendedName>
</protein>
<dbReference type="EMBL" id="JARBHB010000013">
    <property type="protein sequence ID" value="KAJ8869538.1"/>
    <property type="molecule type" value="Genomic_DNA"/>
</dbReference>
<dbReference type="Proteomes" id="UP001159363">
    <property type="component" value="Chromosome 12"/>
</dbReference>
<name>A0ABQ9GB90_9NEOP</name>
<dbReference type="PANTHER" id="PTHR46599">
    <property type="entry name" value="PIGGYBAC TRANSPOSABLE ELEMENT-DERIVED PROTEIN 4"/>
    <property type="match status" value="1"/>
</dbReference>
<evidence type="ECO:0000259" key="1">
    <source>
        <dbReference type="Pfam" id="PF13843"/>
    </source>
</evidence>
<organism evidence="2 3">
    <name type="scientific">Dryococelus australis</name>
    <dbReference type="NCBI Taxonomy" id="614101"/>
    <lineage>
        <taxon>Eukaryota</taxon>
        <taxon>Metazoa</taxon>
        <taxon>Ecdysozoa</taxon>
        <taxon>Arthropoda</taxon>
        <taxon>Hexapoda</taxon>
        <taxon>Insecta</taxon>
        <taxon>Pterygota</taxon>
        <taxon>Neoptera</taxon>
        <taxon>Polyneoptera</taxon>
        <taxon>Phasmatodea</taxon>
        <taxon>Verophasmatodea</taxon>
        <taxon>Anareolatae</taxon>
        <taxon>Phasmatidae</taxon>
        <taxon>Eurycanthinae</taxon>
        <taxon>Dryococelus</taxon>
    </lineage>
</organism>
<evidence type="ECO:0000313" key="3">
    <source>
        <dbReference type="Proteomes" id="UP001159363"/>
    </source>
</evidence>
<proteinExistence type="predicted"/>
<gene>
    <name evidence="2" type="ORF">PR048_028529</name>
</gene>
<comment type="caution">
    <text evidence="2">The sequence shown here is derived from an EMBL/GenBank/DDBJ whole genome shotgun (WGS) entry which is preliminary data.</text>
</comment>
<sequence length="159" mass="18621">MGLLYLAGVFKSGRQNRRYLWAEDGTGIKILRLMMSLFRFKFLVRCIRFEDAEYYDNYSLGGYITIEGNLEAFRVRPGFRQYIPNKVSKYGIKKYVLVHERTYYISNIEIYVGNQPEGPYKLSNLSHDVVINMVAPISRSGRNVTTDNWFTRYPLAMSE</sequence>
<dbReference type="PANTHER" id="PTHR46599:SF6">
    <property type="entry name" value="DUAL SPECIFICITY PHOSPHATASE 26"/>
    <property type="match status" value="1"/>
</dbReference>
<reference evidence="2 3" key="1">
    <citation type="submission" date="2023-02" db="EMBL/GenBank/DDBJ databases">
        <title>LHISI_Scaffold_Assembly.</title>
        <authorList>
            <person name="Stuart O.P."/>
            <person name="Cleave R."/>
            <person name="Magrath M.J.L."/>
            <person name="Mikheyev A.S."/>
        </authorList>
    </citation>
    <scope>NUCLEOTIDE SEQUENCE [LARGE SCALE GENOMIC DNA]</scope>
    <source>
        <strain evidence="2">Daus_M_001</strain>
        <tissue evidence="2">Leg muscle</tissue>
    </source>
</reference>
<keyword evidence="3" id="KW-1185">Reference proteome</keyword>
<feature type="domain" description="PiggyBac transposable element-derived protein" evidence="1">
    <location>
        <begin position="56"/>
        <end position="156"/>
    </location>
</feature>
<feature type="domain" description="PiggyBac transposable element-derived protein" evidence="1">
    <location>
        <begin position="1"/>
        <end position="53"/>
    </location>
</feature>
<dbReference type="InterPro" id="IPR029526">
    <property type="entry name" value="PGBD"/>
</dbReference>
<evidence type="ECO:0000313" key="2">
    <source>
        <dbReference type="EMBL" id="KAJ8869538.1"/>
    </source>
</evidence>
<accession>A0ABQ9GB90</accession>